<gene>
    <name evidence="1" type="ORF">SAMN06265222_1011163</name>
</gene>
<sequence length="185" mass="22356">MSDNGRFLRHRPKRSERYMNYEKCTKAMARCQRAKVCRRPQRKTHVVRRAPSSGIHVLRGLILLARWHKALIHEFSKAFKMLVAAFYRVTKMSKFTIGIIWSGLTIVKERREVFEIPMHVCGEAFQMIIRRWQLATCLVKRMLAGRLERFRWHTIRADNGRFLRHRPKRSERCLNYWELYQRRVA</sequence>
<proteinExistence type="predicted"/>
<name>A0ABY1PT92_9BACT</name>
<keyword evidence="2" id="KW-1185">Reference proteome</keyword>
<dbReference type="EMBL" id="FXUG01000001">
    <property type="protein sequence ID" value="SMP44604.1"/>
    <property type="molecule type" value="Genomic_DNA"/>
</dbReference>
<comment type="caution">
    <text evidence="1">The sequence shown here is derived from an EMBL/GenBank/DDBJ whole genome shotgun (WGS) entry which is preliminary data.</text>
</comment>
<organism evidence="1 2">
    <name type="scientific">Neorhodopirellula lusitana</name>
    <dbReference type="NCBI Taxonomy" id="445327"/>
    <lineage>
        <taxon>Bacteria</taxon>
        <taxon>Pseudomonadati</taxon>
        <taxon>Planctomycetota</taxon>
        <taxon>Planctomycetia</taxon>
        <taxon>Pirellulales</taxon>
        <taxon>Pirellulaceae</taxon>
        <taxon>Neorhodopirellula</taxon>
    </lineage>
</organism>
<protein>
    <submittedName>
        <fullName evidence="1">Uncharacterized protein</fullName>
    </submittedName>
</protein>
<accession>A0ABY1PT92</accession>
<evidence type="ECO:0000313" key="2">
    <source>
        <dbReference type="Proteomes" id="UP001158067"/>
    </source>
</evidence>
<dbReference type="Proteomes" id="UP001158067">
    <property type="component" value="Unassembled WGS sequence"/>
</dbReference>
<reference evidence="1 2" key="1">
    <citation type="submission" date="2017-05" db="EMBL/GenBank/DDBJ databases">
        <authorList>
            <person name="Varghese N."/>
            <person name="Submissions S."/>
        </authorList>
    </citation>
    <scope>NUCLEOTIDE SEQUENCE [LARGE SCALE GENOMIC DNA]</scope>
    <source>
        <strain evidence="1 2">DSM 25457</strain>
    </source>
</reference>
<evidence type="ECO:0000313" key="1">
    <source>
        <dbReference type="EMBL" id="SMP44604.1"/>
    </source>
</evidence>